<dbReference type="KEGG" id="nmg:Nmag_2536"/>
<evidence type="ECO:0008006" key="4">
    <source>
        <dbReference type="Google" id="ProtNLM"/>
    </source>
</evidence>
<evidence type="ECO:0000256" key="1">
    <source>
        <dbReference type="SAM" id="MobiDB-lite"/>
    </source>
</evidence>
<feature type="region of interest" description="Disordered" evidence="1">
    <location>
        <begin position="26"/>
        <end position="83"/>
    </location>
</feature>
<dbReference type="GeneID" id="8825391"/>
<gene>
    <name evidence="2" type="ordered locus">Nmag_2536</name>
</gene>
<evidence type="ECO:0000313" key="3">
    <source>
        <dbReference type="Proteomes" id="UP000001879"/>
    </source>
</evidence>
<dbReference type="eggNOG" id="arCOG13476">
    <property type="taxonomic scope" value="Archaea"/>
</dbReference>
<keyword evidence="3" id="KW-1185">Reference proteome</keyword>
<dbReference type="Proteomes" id="UP000001879">
    <property type="component" value="Chromosome"/>
</dbReference>
<feature type="compositionally biased region" description="Basic and acidic residues" evidence="1">
    <location>
        <begin position="69"/>
        <end position="80"/>
    </location>
</feature>
<dbReference type="HOGENOM" id="CLU_1544242_0_0_2"/>
<dbReference type="AlphaFoldDB" id="D3SYC5"/>
<evidence type="ECO:0000313" key="2">
    <source>
        <dbReference type="EMBL" id="ADD06096.1"/>
    </source>
</evidence>
<reference evidence="2 3" key="2">
    <citation type="journal article" date="2012" name="BMC Genomics">
        <title>A comparative genomics perspective on the genetic content of the alkaliphilic haloarchaeon Natrialba magadii ATCC 43099T.</title>
        <authorList>
            <person name="Siddaramappa S."/>
            <person name="Challacombe J.F."/>
            <person name="Decastro R.E."/>
            <person name="Pfeiffer F."/>
            <person name="Sastre D.E."/>
            <person name="Gimenez M.I."/>
            <person name="Paggi R.A."/>
            <person name="Detter J.C."/>
            <person name="Davenport K.W."/>
            <person name="Goodwin L.A."/>
            <person name="Kyrpides N."/>
            <person name="Tapia R."/>
            <person name="Pitluck S."/>
            <person name="Lucas S."/>
            <person name="Woyke T."/>
            <person name="Maupin-Furlow J.A."/>
        </authorList>
    </citation>
    <scope>NUCLEOTIDE SEQUENCE [LARGE SCALE GENOMIC DNA]</scope>
    <source>
        <strain evidence="3">ATCC 43099 / DSM 3394 / CCM 3739 / CIP 104546 / IAM 13178 / JCM 8861 / NBRC 102185 / NCIMB 2190 / MS3</strain>
    </source>
</reference>
<name>D3SYC5_NATMM</name>
<protein>
    <recommendedName>
        <fullName evidence="4">Lipoprotein</fullName>
    </recommendedName>
</protein>
<organism evidence="2 3">
    <name type="scientific">Natrialba magadii (strain ATCC 43099 / DSM 3394 / CCM 3739 / CIP 104546 / IAM 13178 / JCM 8861 / NBRC 102185 / NCIMB 2190 / MS3)</name>
    <name type="common">Natronobacterium magadii</name>
    <dbReference type="NCBI Taxonomy" id="547559"/>
    <lineage>
        <taxon>Archaea</taxon>
        <taxon>Methanobacteriati</taxon>
        <taxon>Methanobacteriota</taxon>
        <taxon>Stenosarchaea group</taxon>
        <taxon>Halobacteria</taxon>
        <taxon>Halobacteriales</taxon>
        <taxon>Natrialbaceae</taxon>
        <taxon>Natrialba</taxon>
    </lineage>
</organism>
<accession>D3SYC5</accession>
<feature type="compositionally biased region" description="Acidic residues" evidence="1">
    <location>
        <begin position="35"/>
        <end position="50"/>
    </location>
</feature>
<dbReference type="RefSeq" id="WP_012996689.1">
    <property type="nucleotide sequence ID" value="NC_013922.1"/>
</dbReference>
<dbReference type="EMBL" id="CP001932">
    <property type="protein sequence ID" value="ADD06096.1"/>
    <property type="molecule type" value="Genomic_DNA"/>
</dbReference>
<reference evidence="3" key="1">
    <citation type="submission" date="2010-02" db="EMBL/GenBank/DDBJ databases">
        <title>Complete sequence of chromosome of Natrialba magadii ATCC 43099.</title>
        <authorList>
            <consortium name="US DOE Joint Genome Institute"/>
            <person name="Lucas S."/>
            <person name="Copeland A."/>
            <person name="Lapidus A."/>
            <person name="Cheng J.-F."/>
            <person name="Bruce D."/>
            <person name="Goodwin L."/>
            <person name="Pitluck S."/>
            <person name="Davenport K."/>
            <person name="Saunders E."/>
            <person name="Detter J.C."/>
            <person name="Han C."/>
            <person name="Tapia R."/>
            <person name="Land M."/>
            <person name="Hauser L."/>
            <person name="Kyrpides N."/>
            <person name="Mikhailova N."/>
            <person name="De Castro R.E."/>
            <person name="Maupin-Furlow J.A."/>
            <person name="Woyke T."/>
        </authorList>
    </citation>
    <scope>NUCLEOTIDE SEQUENCE [LARGE SCALE GENOMIC DNA]</scope>
    <source>
        <strain evidence="3">ATCC 43099 / DSM 3394 / CCM 3739 / CIP 104546 / IAM 13178 / JCM 8861 / NBRC 102185 / NCIMB 2190 / MS3</strain>
    </source>
</reference>
<dbReference type="PaxDb" id="547559-Nmag_2536"/>
<sequence>MSVPRRMMGAALLGVVAGCLSIGPGAENNTGDEHEAADESDSETNEEDENDCRTTTTARVYLRGEFVSESERPDDKHVYDSDDDRFDGVELFEVLFDAARDIPEEERSDGTSTVTTIGDGGLTGVAPDDDRATAAEAAYHTEPAPPTDALYVEDEAFVLRVRLHKEQDEAEQC</sequence>
<proteinExistence type="predicted"/>
<dbReference type="PROSITE" id="PS51257">
    <property type="entry name" value="PROKAR_LIPOPROTEIN"/>
    <property type="match status" value="1"/>
</dbReference>
<feature type="region of interest" description="Disordered" evidence="1">
    <location>
        <begin position="100"/>
        <end position="146"/>
    </location>
</feature>